<dbReference type="Proteomes" id="UP001501231">
    <property type="component" value="Unassembled WGS sequence"/>
</dbReference>
<accession>A0ABN3JDP5</accession>
<reference evidence="1 2" key="1">
    <citation type="journal article" date="2019" name="Int. J. Syst. Evol. Microbiol.">
        <title>The Global Catalogue of Microorganisms (GCM) 10K type strain sequencing project: providing services to taxonomists for standard genome sequencing and annotation.</title>
        <authorList>
            <consortium name="The Broad Institute Genomics Platform"/>
            <consortium name="The Broad Institute Genome Sequencing Center for Infectious Disease"/>
            <person name="Wu L."/>
            <person name="Ma J."/>
        </authorList>
    </citation>
    <scope>NUCLEOTIDE SEQUENCE [LARGE SCALE GENOMIC DNA]</scope>
    <source>
        <strain evidence="1 2">JCM 3325</strain>
    </source>
</reference>
<evidence type="ECO:0000313" key="1">
    <source>
        <dbReference type="EMBL" id="GAA2427773.1"/>
    </source>
</evidence>
<comment type="caution">
    <text evidence="1">The sequence shown here is derived from an EMBL/GenBank/DDBJ whole genome shotgun (WGS) entry which is preliminary data.</text>
</comment>
<proteinExistence type="predicted"/>
<name>A0ABN3JDP5_9ACTN</name>
<evidence type="ECO:0008006" key="3">
    <source>
        <dbReference type="Google" id="ProtNLM"/>
    </source>
</evidence>
<gene>
    <name evidence="1" type="ORF">GCM10010191_45860</name>
</gene>
<organism evidence="1 2">
    <name type="scientific">Actinomadura vinacea</name>
    <dbReference type="NCBI Taxonomy" id="115336"/>
    <lineage>
        <taxon>Bacteria</taxon>
        <taxon>Bacillati</taxon>
        <taxon>Actinomycetota</taxon>
        <taxon>Actinomycetes</taxon>
        <taxon>Streptosporangiales</taxon>
        <taxon>Thermomonosporaceae</taxon>
        <taxon>Actinomadura</taxon>
    </lineage>
</organism>
<sequence>MAPDMDMQPADAAARMEQLAAESRRLNSAWTAKQGEIGSGAAAIGGDLLSAAFRPGYDADSQAASDAANAVVSALARDAQVGNACVQDYIQGDDRARDALANVIPSIPLSPGRPF</sequence>
<dbReference type="EMBL" id="BAAARW010000016">
    <property type="protein sequence ID" value="GAA2427773.1"/>
    <property type="molecule type" value="Genomic_DNA"/>
</dbReference>
<evidence type="ECO:0000313" key="2">
    <source>
        <dbReference type="Proteomes" id="UP001501231"/>
    </source>
</evidence>
<keyword evidence="2" id="KW-1185">Reference proteome</keyword>
<dbReference type="RefSeq" id="WP_344591472.1">
    <property type="nucleotide sequence ID" value="NZ_BAAARW010000016.1"/>
</dbReference>
<protein>
    <recommendedName>
        <fullName evidence="3">ESX-1 secretion-associated protein</fullName>
    </recommendedName>
</protein>